<keyword evidence="10" id="KW-1185">Reference proteome</keyword>
<keyword evidence="4 7" id="KW-0472">Membrane</keyword>
<accession>A0A8J3PQ55</accession>
<dbReference type="Pfam" id="PF17231">
    <property type="entry name" value="DUF5305"/>
    <property type="match status" value="1"/>
</dbReference>
<evidence type="ECO:0000313" key="9">
    <source>
        <dbReference type="EMBL" id="GIG76608.1"/>
    </source>
</evidence>
<dbReference type="EMBL" id="BONU01000064">
    <property type="protein sequence ID" value="GIG76608.1"/>
    <property type="molecule type" value="Genomic_DNA"/>
</dbReference>
<feature type="compositionally biased region" description="Basic residues" evidence="6">
    <location>
        <begin position="157"/>
        <end position="172"/>
    </location>
</feature>
<dbReference type="InterPro" id="IPR035185">
    <property type="entry name" value="DUF5305"/>
</dbReference>
<feature type="transmembrane region" description="Helical" evidence="7">
    <location>
        <begin position="183"/>
        <end position="208"/>
    </location>
</feature>
<protein>
    <recommendedName>
        <fullName evidence="5">Signal peptidase I</fullName>
        <ecNumber evidence="5">3.4.21.89</ecNumber>
    </recommendedName>
</protein>
<gene>
    <name evidence="9" type="ORF">Pfl04_50120</name>
</gene>
<organism evidence="9 10">
    <name type="scientific">Planosporangium flavigriseum</name>
    <dbReference type="NCBI Taxonomy" id="373681"/>
    <lineage>
        <taxon>Bacteria</taxon>
        <taxon>Bacillati</taxon>
        <taxon>Actinomycetota</taxon>
        <taxon>Actinomycetes</taxon>
        <taxon>Micromonosporales</taxon>
        <taxon>Micromonosporaceae</taxon>
        <taxon>Planosporangium</taxon>
    </lineage>
</organism>
<comment type="caution">
    <text evidence="9">The sequence shown here is derived from an EMBL/GenBank/DDBJ whole genome shotgun (WGS) entry which is preliminary data.</text>
</comment>
<dbReference type="Pfam" id="PF10502">
    <property type="entry name" value="Peptidase_S26"/>
    <property type="match status" value="1"/>
</dbReference>
<evidence type="ECO:0000313" key="10">
    <source>
        <dbReference type="Proteomes" id="UP000653674"/>
    </source>
</evidence>
<keyword evidence="2 7" id="KW-0812">Transmembrane</keyword>
<dbReference type="InterPro" id="IPR036286">
    <property type="entry name" value="LexA/Signal_pep-like_sf"/>
</dbReference>
<name>A0A8J3PQ55_9ACTN</name>
<feature type="transmembrane region" description="Helical" evidence="7">
    <location>
        <begin position="130"/>
        <end position="148"/>
    </location>
</feature>
<evidence type="ECO:0000256" key="3">
    <source>
        <dbReference type="ARBA" id="ARBA00022989"/>
    </source>
</evidence>
<comment type="subcellular location">
    <subcellularLocation>
        <location evidence="1">Membrane</location>
    </subcellularLocation>
</comment>
<dbReference type="AlphaFoldDB" id="A0A8J3PQ55"/>
<dbReference type="EC" id="3.4.21.89" evidence="5"/>
<sequence>MRRFFRYLAVAAFVGVVAIVAGAFATERVAIVVTHGVSMQPTYHQGDMVIVTKASSYHLGDIVAYHSPTVRDLVVLHRIIGGDANGYVFKGDHNQSIDPVEPTSRDLIGRARVHIPEGGRWLQRLTTPPALALIAFVLVMGGGTAVRTRRIVLQRRGRRNRTAMSRSTKRPGRMSLPRPSARTLLQVGAIVIAVAAVLDVALAALAWAGPAQRLIPAPQRTAPSVTFAYSAEVPRTPAYDGTVVTSPEPVFRKLAGRVDVHISYRGEPGSMVVDAAISAGNGWHTTLPLVDTTVFTQTSYDAVIPLDLDAIDARASAAAAAIGLPPGQATIAIQPRVTTADGATFAPSLKLILTPLQLSLASPSDKLIVKGTAKPGQPVLVPRTLGLSGHTIMTAATARTLSVVLALGILLAALVFVLVLRRSEPGGETAKIRQRYGSLLVRVNPMPTPAGRPVVNVPEFKTLVRLAERYELMIMYWSRNNIETYVVQDEGTTYVYRSDGSDSRTPLDLDALATL</sequence>
<dbReference type="InterPro" id="IPR001733">
    <property type="entry name" value="Peptidase_S26B"/>
</dbReference>
<reference evidence="9" key="1">
    <citation type="submission" date="2021-01" db="EMBL/GenBank/DDBJ databases">
        <title>Whole genome shotgun sequence of Planosporangium flavigriseum NBRC 105377.</title>
        <authorList>
            <person name="Komaki H."/>
            <person name="Tamura T."/>
        </authorList>
    </citation>
    <scope>NUCLEOTIDE SEQUENCE</scope>
    <source>
        <strain evidence="9">NBRC 105377</strain>
    </source>
</reference>
<dbReference type="GO" id="GO:0004252">
    <property type="term" value="F:serine-type endopeptidase activity"/>
    <property type="evidence" value="ECO:0007669"/>
    <property type="project" value="UniProtKB-UniRule"/>
</dbReference>
<evidence type="ECO:0000256" key="6">
    <source>
        <dbReference type="SAM" id="MobiDB-lite"/>
    </source>
</evidence>
<feature type="transmembrane region" description="Helical" evidence="7">
    <location>
        <begin position="401"/>
        <end position="420"/>
    </location>
</feature>
<dbReference type="RefSeq" id="WP_168080146.1">
    <property type="nucleotide sequence ID" value="NZ_BAAAQJ010000018.1"/>
</dbReference>
<keyword evidence="3 7" id="KW-1133">Transmembrane helix</keyword>
<evidence type="ECO:0000256" key="2">
    <source>
        <dbReference type="ARBA" id="ARBA00022692"/>
    </source>
</evidence>
<dbReference type="Gene3D" id="2.10.109.10">
    <property type="entry name" value="Umud Fragment, subunit A"/>
    <property type="match status" value="1"/>
</dbReference>
<evidence type="ECO:0000256" key="7">
    <source>
        <dbReference type="SAM" id="Phobius"/>
    </source>
</evidence>
<dbReference type="NCBIfam" id="TIGR02228">
    <property type="entry name" value="sigpep_I_arch"/>
    <property type="match status" value="1"/>
</dbReference>
<dbReference type="Proteomes" id="UP000653674">
    <property type="component" value="Unassembled WGS sequence"/>
</dbReference>
<dbReference type="GO" id="GO:0016020">
    <property type="term" value="C:membrane"/>
    <property type="evidence" value="ECO:0007669"/>
    <property type="project" value="UniProtKB-SubCell"/>
</dbReference>
<proteinExistence type="predicted"/>
<feature type="domain" description="Peptidase S26" evidence="8">
    <location>
        <begin position="12"/>
        <end position="81"/>
    </location>
</feature>
<dbReference type="InterPro" id="IPR019533">
    <property type="entry name" value="Peptidase_S26"/>
</dbReference>
<feature type="region of interest" description="Disordered" evidence="6">
    <location>
        <begin position="157"/>
        <end position="178"/>
    </location>
</feature>
<evidence type="ECO:0000259" key="8">
    <source>
        <dbReference type="Pfam" id="PF10502"/>
    </source>
</evidence>
<dbReference type="GO" id="GO:0006465">
    <property type="term" value="P:signal peptide processing"/>
    <property type="evidence" value="ECO:0007669"/>
    <property type="project" value="UniProtKB-UniRule"/>
</dbReference>
<dbReference type="CDD" id="cd06530">
    <property type="entry name" value="S26_SPase_I"/>
    <property type="match status" value="1"/>
</dbReference>
<dbReference type="GO" id="GO:0009003">
    <property type="term" value="F:signal peptidase activity"/>
    <property type="evidence" value="ECO:0007669"/>
    <property type="project" value="UniProtKB-EC"/>
</dbReference>
<dbReference type="SUPFAM" id="SSF51306">
    <property type="entry name" value="LexA/Signal peptidase"/>
    <property type="match status" value="1"/>
</dbReference>
<evidence type="ECO:0000256" key="5">
    <source>
        <dbReference type="NCBIfam" id="TIGR02228"/>
    </source>
</evidence>
<evidence type="ECO:0000256" key="4">
    <source>
        <dbReference type="ARBA" id="ARBA00023136"/>
    </source>
</evidence>
<evidence type="ECO:0000256" key="1">
    <source>
        <dbReference type="ARBA" id="ARBA00004370"/>
    </source>
</evidence>